<keyword evidence="3" id="KW-0558">Oxidation</keyword>
<name>A0A6I6MKL7_9CAUL</name>
<dbReference type="FunFam" id="3.40.605.10:FF:000026">
    <property type="entry name" value="Aldehyde dehydrogenase, putative"/>
    <property type="match status" value="1"/>
</dbReference>
<dbReference type="FunFam" id="3.40.309.10:FF:000012">
    <property type="entry name" value="Betaine aldehyde dehydrogenase"/>
    <property type="match status" value="1"/>
</dbReference>
<dbReference type="SUPFAM" id="SSF53720">
    <property type="entry name" value="ALDH-like"/>
    <property type="match status" value="1"/>
</dbReference>
<dbReference type="Gene3D" id="3.40.309.10">
    <property type="entry name" value="Aldehyde Dehydrogenase, Chain A, domain 2"/>
    <property type="match status" value="1"/>
</dbReference>
<dbReference type="PANTHER" id="PTHR11699">
    <property type="entry name" value="ALDEHYDE DEHYDROGENASE-RELATED"/>
    <property type="match status" value="1"/>
</dbReference>
<gene>
    <name evidence="7" type="primary">gbsA</name>
    <name evidence="7" type="ORF">DSM104635_00508</name>
</gene>
<evidence type="ECO:0000313" key="8">
    <source>
        <dbReference type="Proteomes" id="UP000431269"/>
    </source>
</evidence>
<dbReference type="GO" id="GO:0008802">
    <property type="term" value="F:betaine-aldehyde dehydrogenase (NAD+) activity"/>
    <property type="evidence" value="ECO:0007669"/>
    <property type="project" value="UniProtKB-EC"/>
</dbReference>
<evidence type="ECO:0000256" key="2">
    <source>
        <dbReference type="ARBA" id="ARBA00023002"/>
    </source>
</evidence>
<dbReference type="InterPro" id="IPR015590">
    <property type="entry name" value="Aldehyde_DH_dom"/>
</dbReference>
<dbReference type="InterPro" id="IPR016162">
    <property type="entry name" value="Ald_DH_N"/>
</dbReference>
<evidence type="ECO:0000256" key="5">
    <source>
        <dbReference type="RuleBase" id="RU003345"/>
    </source>
</evidence>
<evidence type="ECO:0000256" key="4">
    <source>
        <dbReference type="PROSITE-ProRule" id="PRU10007"/>
    </source>
</evidence>
<evidence type="ECO:0000259" key="6">
    <source>
        <dbReference type="Pfam" id="PF00171"/>
    </source>
</evidence>
<evidence type="ECO:0000256" key="1">
    <source>
        <dbReference type="ARBA" id="ARBA00009986"/>
    </source>
</evidence>
<feature type="active site" evidence="4">
    <location>
        <position position="268"/>
    </location>
</feature>
<dbReference type="AlphaFoldDB" id="A0A6I6MKL7"/>
<evidence type="ECO:0000313" key="7">
    <source>
        <dbReference type="EMBL" id="QGZ93696.1"/>
    </source>
</evidence>
<accession>A0A6I6MKL7</accession>
<proteinExistence type="inferred from homology"/>
<sequence length="496" mass="52424">MADATTTVTTPNDTVRSFLASPKGLLIDGKIAPAQSGKTFDAINPATEAKIGAAASGEAADVDAAVKAARRTFEQKSWRGMPPHERTKLLLAIADIVEKHVEELAQMETLNNGCPISFARAQVADVANTFRYYAGWPTKIYGETNPSGPDTLNYTLREPVGVCGQIIPWNGPLSSASWKIAPALACGNTVVLKPAEQTPLTAIRFGELMLEAGVPPGAVNVVTGFGETAGAALVAHPDVDKIAFTGSTDVGKLIVRAAASTLKRVTLELGGKSPNIVFPDADLDRAASASVSGFCFLSGQICVASSRVFVHRDVHDAFLEKLIANAAAFAPGDPMDARTMMGPLVSREQFERVTGYFDVGRKDGAKVALGGAARGGKGYFVQPTVFTGVSNDMRIAREEIFGPVAAVIPFTDEEDVIRQANQTDFGLAAAVWTRDIGRAHKVAAALRAGTVWINTYLQVDAISPFGGYKQSGFGRELGRASIDAYTETKSVYANLA</sequence>
<comment type="similarity">
    <text evidence="1 5">Belongs to the aldehyde dehydrogenase family.</text>
</comment>
<dbReference type="KEGG" id="tsv:DSM104635_00508"/>
<dbReference type="Gene3D" id="3.40.605.10">
    <property type="entry name" value="Aldehyde Dehydrogenase, Chain A, domain 1"/>
    <property type="match status" value="1"/>
</dbReference>
<dbReference type="PROSITE" id="PS00687">
    <property type="entry name" value="ALDEHYDE_DEHYDR_GLU"/>
    <property type="match status" value="1"/>
</dbReference>
<dbReference type="Pfam" id="PF00171">
    <property type="entry name" value="Aldedh"/>
    <property type="match status" value="1"/>
</dbReference>
<dbReference type="FunFam" id="3.40.605.10:FF:000001">
    <property type="entry name" value="Aldehyde dehydrogenase 1"/>
    <property type="match status" value="1"/>
</dbReference>
<protein>
    <submittedName>
        <fullName evidence="7">Betaine aldehyde dehydrogenase</fullName>
        <ecNumber evidence="7">1.2.1.8</ecNumber>
    </submittedName>
</protein>
<keyword evidence="8" id="KW-1185">Reference proteome</keyword>
<dbReference type="InterPro" id="IPR016163">
    <property type="entry name" value="Ald_DH_C"/>
</dbReference>
<dbReference type="EMBL" id="CP047045">
    <property type="protein sequence ID" value="QGZ93696.1"/>
    <property type="molecule type" value="Genomic_DNA"/>
</dbReference>
<dbReference type="EC" id="1.2.1.8" evidence="7"/>
<dbReference type="InterPro" id="IPR016161">
    <property type="entry name" value="Ald_DH/histidinol_DH"/>
</dbReference>
<keyword evidence="2 5" id="KW-0560">Oxidoreductase</keyword>
<dbReference type="InterPro" id="IPR029510">
    <property type="entry name" value="Ald_DH_CS_GLU"/>
</dbReference>
<dbReference type="Proteomes" id="UP000431269">
    <property type="component" value="Chromosome"/>
</dbReference>
<organism evidence="7 8">
    <name type="scientific">Terricaulis silvestris</name>
    <dbReference type="NCBI Taxonomy" id="2686094"/>
    <lineage>
        <taxon>Bacteria</taxon>
        <taxon>Pseudomonadati</taxon>
        <taxon>Pseudomonadota</taxon>
        <taxon>Alphaproteobacteria</taxon>
        <taxon>Caulobacterales</taxon>
        <taxon>Caulobacteraceae</taxon>
        <taxon>Terricaulis</taxon>
    </lineage>
</organism>
<dbReference type="RefSeq" id="WP_158764695.1">
    <property type="nucleotide sequence ID" value="NZ_CP047045.1"/>
</dbReference>
<feature type="domain" description="Aldehyde dehydrogenase" evidence="6">
    <location>
        <begin position="34"/>
        <end position="491"/>
    </location>
</feature>
<evidence type="ECO:0000256" key="3">
    <source>
        <dbReference type="ARBA" id="ARBA00023097"/>
    </source>
</evidence>
<reference evidence="8" key="1">
    <citation type="submission" date="2019-12" db="EMBL/GenBank/DDBJ databases">
        <title>Complete genome of Terracaulis silvestris 0127_4.</title>
        <authorList>
            <person name="Vieira S."/>
            <person name="Riedel T."/>
            <person name="Sproer C."/>
            <person name="Pascual J."/>
            <person name="Boedeker C."/>
            <person name="Overmann J."/>
        </authorList>
    </citation>
    <scope>NUCLEOTIDE SEQUENCE [LARGE SCALE GENOMIC DNA]</scope>
    <source>
        <strain evidence="8">0127_4</strain>
    </source>
</reference>